<evidence type="ECO:0000313" key="1">
    <source>
        <dbReference type="EMBL" id="AUN97152.1"/>
    </source>
</evidence>
<accession>A0A2K9NNT5</accession>
<reference evidence="1 2" key="1">
    <citation type="submission" date="2018-01" db="EMBL/GenBank/DDBJ databases">
        <title>Complete genome sequence of Bacteriovorax stolpii DSM12778.</title>
        <authorList>
            <person name="Tang B."/>
            <person name="Chang J."/>
        </authorList>
    </citation>
    <scope>NUCLEOTIDE SEQUENCE [LARGE SCALE GENOMIC DNA]</scope>
    <source>
        <strain evidence="1 2">DSM 12778</strain>
    </source>
</reference>
<dbReference type="Proteomes" id="UP000235584">
    <property type="component" value="Chromosome"/>
</dbReference>
<name>A0A2K9NNT5_BACTC</name>
<dbReference type="EMBL" id="CP025704">
    <property type="protein sequence ID" value="AUN97152.1"/>
    <property type="molecule type" value="Genomic_DNA"/>
</dbReference>
<keyword evidence="2" id="KW-1185">Reference proteome</keyword>
<dbReference type="RefSeq" id="WP_102242447.1">
    <property type="nucleotide sequence ID" value="NZ_CP025704.1"/>
</dbReference>
<sequence>MKYLMLLSLMFAFNVKADTDLTINDELTLADEAIQAPTMNIEGQYQVAEPTPAPAPAPKRVVVRKPAPKKLTASDRLKLLRERLEERNRIMVEKKMEQIRFQQEMALARQLEQSMNQQLKALDNLK</sequence>
<proteinExistence type="predicted"/>
<gene>
    <name evidence="1" type="ORF">C0V70_03315</name>
</gene>
<evidence type="ECO:0000313" key="2">
    <source>
        <dbReference type="Proteomes" id="UP000235584"/>
    </source>
</evidence>
<dbReference type="AlphaFoldDB" id="A0A2K9NNT5"/>
<dbReference type="KEGG" id="bsto:C0V70_03315"/>
<organism evidence="1 2">
    <name type="scientific">Bacteriovorax stolpii</name>
    <name type="common">Bdellovibrio stolpii</name>
    <dbReference type="NCBI Taxonomy" id="960"/>
    <lineage>
        <taxon>Bacteria</taxon>
        <taxon>Pseudomonadati</taxon>
        <taxon>Bdellovibrionota</taxon>
        <taxon>Bacteriovoracia</taxon>
        <taxon>Bacteriovoracales</taxon>
        <taxon>Bacteriovoracaceae</taxon>
        <taxon>Bacteriovorax</taxon>
    </lineage>
</organism>
<protein>
    <submittedName>
        <fullName evidence="1">Uncharacterized protein</fullName>
    </submittedName>
</protein>